<keyword evidence="2" id="KW-1185">Reference proteome</keyword>
<evidence type="ECO:0000313" key="2">
    <source>
        <dbReference type="Proteomes" id="UP000248882"/>
    </source>
</evidence>
<gene>
    <name evidence="1" type="ORF">LV85_01389</name>
</gene>
<dbReference type="EMBL" id="QKZT01000005">
    <property type="protein sequence ID" value="PZX54050.1"/>
    <property type="molecule type" value="Genomic_DNA"/>
</dbReference>
<proteinExistence type="predicted"/>
<name>A0A2W7R6S5_9BACT</name>
<comment type="caution">
    <text evidence="1">The sequence shown here is derived from an EMBL/GenBank/DDBJ whole genome shotgun (WGS) entry which is preliminary data.</text>
</comment>
<dbReference type="AlphaFoldDB" id="A0A2W7R6S5"/>
<accession>A0A2W7R6S5</accession>
<dbReference type="OrthoDB" id="675448at2"/>
<evidence type="ECO:0000313" key="1">
    <source>
        <dbReference type="EMBL" id="PZX54050.1"/>
    </source>
</evidence>
<dbReference type="RefSeq" id="WP_111317467.1">
    <property type="nucleotide sequence ID" value="NZ_QKZT01000005.1"/>
</dbReference>
<dbReference type="Proteomes" id="UP000248882">
    <property type="component" value="Unassembled WGS sequence"/>
</dbReference>
<protein>
    <submittedName>
        <fullName evidence="1">Uncharacterized protein</fullName>
    </submittedName>
</protein>
<reference evidence="1 2" key="1">
    <citation type="submission" date="2018-06" db="EMBL/GenBank/DDBJ databases">
        <title>Genomic Encyclopedia of Archaeal and Bacterial Type Strains, Phase II (KMG-II): from individual species to whole genera.</title>
        <authorList>
            <person name="Goeker M."/>
        </authorList>
    </citation>
    <scope>NUCLEOTIDE SEQUENCE [LARGE SCALE GENOMIC DNA]</scope>
    <source>
        <strain evidence="1 2">DSM 19830</strain>
    </source>
</reference>
<organism evidence="1 2">
    <name type="scientific">Algoriphagus chordae</name>
    <dbReference type="NCBI Taxonomy" id="237019"/>
    <lineage>
        <taxon>Bacteria</taxon>
        <taxon>Pseudomonadati</taxon>
        <taxon>Bacteroidota</taxon>
        <taxon>Cytophagia</taxon>
        <taxon>Cytophagales</taxon>
        <taxon>Cyclobacteriaceae</taxon>
        <taxon>Algoriphagus</taxon>
    </lineage>
</organism>
<sequence length="92" mass="10670">MDKLEKLEMMDKILREFDDLKNSQTSVLKKISKIEADNINLGVSLLEKKLPDMWSNVDANLSLVTALEEEFQEYRDKFYTDNNIKALQDAAD</sequence>